<dbReference type="EMBL" id="CP014699">
    <property type="protein sequence ID" value="AND80464.1"/>
    <property type="molecule type" value="Genomic_DNA"/>
</dbReference>
<dbReference type="InterPro" id="IPR036662">
    <property type="entry name" value="PTS_EIIA_man-typ_sf"/>
</dbReference>
<feature type="domain" description="PTS EIIA type-4" evidence="8">
    <location>
        <begin position="2"/>
        <end position="134"/>
    </location>
</feature>
<keyword evidence="3" id="KW-0963">Cytoplasm</keyword>
<dbReference type="GO" id="GO:0016020">
    <property type="term" value="C:membrane"/>
    <property type="evidence" value="ECO:0007669"/>
    <property type="project" value="InterPro"/>
</dbReference>
<dbReference type="AlphaFoldDB" id="A0A172QAG5"/>
<evidence type="ECO:0000256" key="7">
    <source>
        <dbReference type="ARBA" id="ARBA00022777"/>
    </source>
</evidence>
<dbReference type="Pfam" id="PF03610">
    <property type="entry name" value="EIIA-man"/>
    <property type="match status" value="1"/>
</dbReference>
<keyword evidence="2" id="KW-0813">Transport</keyword>
<dbReference type="GO" id="GO:0005737">
    <property type="term" value="C:cytoplasm"/>
    <property type="evidence" value="ECO:0007669"/>
    <property type="project" value="UniProtKB-SubCell"/>
</dbReference>
<dbReference type="InterPro" id="IPR033887">
    <property type="entry name" value="PTS_IIA_man"/>
</dbReference>
<dbReference type="RefSeq" id="WP_067065217.1">
    <property type="nucleotide sequence ID" value="NZ_CP014699.1"/>
</dbReference>
<evidence type="ECO:0000256" key="2">
    <source>
        <dbReference type="ARBA" id="ARBA00022448"/>
    </source>
</evidence>
<keyword evidence="10" id="KW-1185">Reference proteome</keyword>
<dbReference type="PANTHER" id="PTHR33799:SF1">
    <property type="entry name" value="PTS SYSTEM MANNOSE-SPECIFIC EIIAB COMPONENT-RELATED"/>
    <property type="match status" value="1"/>
</dbReference>
<evidence type="ECO:0000313" key="9">
    <source>
        <dbReference type="EMBL" id="AND80464.1"/>
    </source>
</evidence>
<dbReference type="SUPFAM" id="SSF53062">
    <property type="entry name" value="PTS system fructose IIA component-like"/>
    <property type="match status" value="1"/>
</dbReference>
<dbReference type="CDD" id="cd00006">
    <property type="entry name" value="PTS_IIA_man"/>
    <property type="match status" value="1"/>
</dbReference>
<dbReference type="KEGG" id="spat:A0O21_07010"/>
<keyword evidence="7" id="KW-0418">Kinase</keyword>
<keyword evidence="6" id="KW-0598">Phosphotransferase system</keyword>
<dbReference type="InterPro" id="IPR051471">
    <property type="entry name" value="Bacterial_PTS_sugar_comp"/>
</dbReference>
<dbReference type="Gene3D" id="3.40.50.510">
    <property type="entry name" value="Phosphotransferase system, mannose-type IIA component"/>
    <property type="match status" value="1"/>
</dbReference>
<gene>
    <name evidence="9" type="ORF">A0O21_07010</name>
</gene>
<dbReference type="InterPro" id="IPR004701">
    <property type="entry name" value="PTS_EIIA_man-typ"/>
</dbReference>
<reference evidence="9 10" key="1">
    <citation type="journal article" date="2016" name="Int. J. Syst. Evol. Microbiol.">
        <title>Streptococcuspantholopis sp. nov., isolated from faeces of the Tibetan antelope (Pantholops hodgsonii).</title>
        <authorList>
            <person name="Bai X."/>
            <person name="Xiong Y."/>
            <person name="Lu S."/>
            <person name="Jin D."/>
            <person name="Lai X."/>
            <person name="Yang J."/>
            <person name="Niu L."/>
            <person name="Hu S."/>
            <person name="Meng X."/>
            <person name="Pu J."/>
            <person name="Ye C."/>
            <person name="Xu J."/>
        </authorList>
    </citation>
    <scope>NUCLEOTIDE SEQUENCE [LARGE SCALE GENOMIC DNA]</scope>
    <source>
        <strain evidence="9 10">TA 26</strain>
    </source>
</reference>
<proteinExistence type="predicted"/>
<name>A0A172QAG5_9STRE</name>
<organism evidence="9 10">
    <name type="scientific">Streptococcus pantholopis</name>
    <dbReference type="NCBI Taxonomy" id="1811193"/>
    <lineage>
        <taxon>Bacteria</taxon>
        <taxon>Bacillati</taxon>
        <taxon>Bacillota</taxon>
        <taxon>Bacilli</taxon>
        <taxon>Lactobacillales</taxon>
        <taxon>Streptococcaceae</taxon>
        <taxon>Streptococcus</taxon>
    </lineage>
</organism>
<comment type="subcellular location">
    <subcellularLocation>
        <location evidence="1">Cytoplasm</location>
    </subcellularLocation>
</comment>
<accession>A0A172QAG5</accession>
<dbReference type="PANTHER" id="PTHR33799">
    <property type="entry name" value="PTS PERMEASE-RELATED-RELATED"/>
    <property type="match status" value="1"/>
</dbReference>
<protein>
    <submittedName>
        <fullName evidence="9">PTS fructose transporter subunit IIA</fullName>
    </submittedName>
</protein>
<evidence type="ECO:0000256" key="6">
    <source>
        <dbReference type="ARBA" id="ARBA00022683"/>
    </source>
</evidence>
<dbReference type="OrthoDB" id="6623712at2"/>
<dbReference type="Proteomes" id="UP000077317">
    <property type="component" value="Chromosome"/>
</dbReference>
<dbReference type="GO" id="GO:0016301">
    <property type="term" value="F:kinase activity"/>
    <property type="evidence" value="ECO:0007669"/>
    <property type="project" value="UniProtKB-KW"/>
</dbReference>
<keyword evidence="4" id="KW-0762">Sugar transport</keyword>
<sequence>MAKDLILVSHGAFCEELKKSVEMIMGPQEKIHAVGLYEWEGTEEFKDKFLEIAESLDNYIVLADLMGGTPCNVLSRLLMEGRQFELYAGMNMPMVIGFMNGQLVGEDVNLVEFARENTLCVNDLLLSLDKEEED</sequence>
<dbReference type="GO" id="GO:0009401">
    <property type="term" value="P:phosphoenolpyruvate-dependent sugar phosphotransferase system"/>
    <property type="evidence" value="ECO:0007669"/>
    <property type="project" value="UniProtKB-KW"/>
</dbReference>
<dbReference type="STRING" id="1811193.A0O21_07010"/>
<keyword evidence="5" id="KW-0808">Transferase</keyword>
<evidence type="ECO:0000256" key="4">
    <source>
        <dbReference type="ARBA" id="ARBA00022597"/>
    </source>
</evidence>
<evidence type="ECO:0000256" key="5">
    <source>
        <dbReference type="ARBA" id="ARBA00022679"/>
    </source>
</evidence>
<evidence type="ECO:0000259" key="8">
    <source>
        <dbReference type="PROSITE" id="PS51096"/>
    </source>
</evidence>
<evidence type="ECO:0000313" key="10">
    <source>
        <dbReference type="Proteomes" id="UP000077317"/>
    </source>
</evidence>
<reference evidence="10" key="2">
    <citation type="submission" date="2016-03" db="EMBL/GenBank/DDBJ databases">
        <title>Streptococcus antelopensis sp. nov., isolated from the feces of the Tibetan antelope (Pantholops hodgsonii) in Hoh Xil National Nature Reserve, Qinghai, China.</title>
        <authorList>
            <person name="Bai X."/>
        </authorList>
    </citation>
    <scope>NUCLEOTIDE SEQUENCE [LARGE SCALE GENOMIC DNA]</scope>
    <source>
        <strain evidence="10">TA 26</strain>
    </source>
</reference>
<evidence type="ECO:0000256" key="3">
    <source>
        <dbReference type="ARBA" id="ARBA00022490"/>
    </source>
</evidence>
<evidence type="ECO:0000256" key="1">
    <source>
        <dbReference type="ARBA" id="ARBA00004496"/>
    </source>
</evidence>
<dbReference type="PROSITE" id="PS51096">
    <property type="entry name" value="PTS_EIIA_TYPE_4"/>
    <property type="match status" value="1"/>
</dbReference>